<comment type="catalytic activity">
    <reaction evidence="1">
        <text>Hydrolyzes the link between N-acetylmuramoyl residues and L-amino acid residues in certain cell-wall glycopeptides.</text>
        <dbReference type="EC" id="3.5.1.28"/>
    </reaction>
</comment>
<dbReference type="Gene3D" id="1.10.101.10">
    <property type="entry name" value="PGBD-like superfamily/PGBD"/>
    <property type="match status" value="1"/>
</dbReference>
<dbReference type="Pfam" id="PF01471">
    <property type="entry name" value="PG_binding_1"/>
    <property type="match status" value="1"/>
</dbReference>
<dbReference type="InterPro" id="IPR002502">
    <property type="entry name" value="Amidase_domain"/>
</dbReference>
<comment type="caution">
    <text evidence="7">The sequence shown here is derived from an EMBL/GenBank/DDBJ whole genome shotgun (WGS) entry which is preliminary data.</text>
</comment>
<keyword evidence="8" id="KW-1185">Reference proteome</keyword>
<evidence type="ECO:0000256" key="1">
    <source>
        <dbReference type="ARBA" id="ARBA00001561"/>
    </source>
</evidence>
<dbReference type="InterPro" id="IPR036366">
    <property type="entry name" value="PGBDSf"/>
</dbReference>
<dbReference type="GO" id="GO:0071555">
    <property type="term" value="P:cell wall organization"/>
    <property type="evidence" value="ECO:0007669"/>
    <property type="project" value="UniProtKB-KW"/>
</dbReference>
<dbReference type="InterPro" id="IPR036505">
    <property type="entry name" value="Amidase/PGRP_sf"/>
</dbReference>
<dbReference type="SUPFAM" id="SSF55846">
    <property type="entry name" value="N-acetylmuramoyl-L-alanine amidase-like"/>
    <property type="match status" value="1"/>
</dbReference>
<sequence length="254" mass="28135">MSLILTEAPSPNFDSRRSPPDLILLHYTGMQTGEAAVARLRDPAAKVSSHYVVDEDGSILRLVPEERRAWHAGLSFWRGETDINAVSIGIEIVNPGHEFGYRDFPDSQIASVIALIDDIRMRWSVTDARILGHSDVAPTRKTDPGERFPWKRLAEHRQGLWFEPAQERIAALGPPLGIGDHGLGVHVLQAGLHRLGYEPQPTGQYDETTRITVEAFQRHWRPSKVDGIADGETRATLMGVLQLATVESVTGVLN</sequence>
<feature type="domain" description="N-acetylmuramoyl-L-alanine amidase" evidence="6">
    <location>
        <begin position="10"/>
        <end position="145"/>
    </location>
</feature>
<proteinExistence type="inferred from homology"/>
<dbReference type="SUPFAM" id="SSF47090">
    <property type="entry name" value="PGBD-like"/>
    <property type="match status" value="1"/>
</dbReference>
<evidence type="ECO:0000259" key="6">
    <source>
        <dbReference type="SMART" id="SM00644"/>
    </source>
</evidence>
<dbReference type="GO" id="GO:0008745">
    <property type="term" value="F:N-acetylmuramoyl-L-alanine amidase activity"/>
    <property type="evidence" value="ECO:0007669"/>
    <property type="project" value="UniProtKB-EC"/>
</dbReference>
<name>A0A7W9CFZ9_9CAUL</name>
<gene>
    <name evidence="7" type="ORF">GGR13_000069</name>
</gene>
<dbReference type="CDD" id="cd06583">
    <property type="entry name" value="PGRP"/>
    <property type="match status" value="1"/>
</dbReference>
<comment type="similarity">
    <text evidence="2">Belongs to the N-acetylmuramoyl-L-alanine amidase 2 family.</text>
</comment>
<dbReference type="SMART" id="SM00644">
    <property type="entry name" value="Ami_2"/>
    <property type="match status" value="1"/>
</dbReference>
<keyword evidence="4 7" id="KW-0378">Hydrolase</keyword>
<evidence type="ECO:0000256" key="2">
    <source>
        <dbReference type="ARBA" id="ARBA00007553"/>
    </source>
</evidence>
<organism evidence="7 8">
    <name type="scientific">Brevundimonas variabilis</name>
    <dbReference type="NCBI Taxonomy" id="74312"/>
    <lineage>
        <taxon>Bacteria</taxon>
        <taxon>Pseudomonadati</taxon>
        <taxon>Pseudomonadota</taxon>
        <taxon>Alphaproteobacteria</taxon>
        <taxon>Caulobacterales</taxon>
        <taxon>Caulobacteraceae</taxon>
        <taxon>Brevundimonas</taxon>
    </lineage>
</organism>
<dbReference type="Proteomes" id="UP000545037">
    <property type="component" value="Unassembled WGS sequence"/>
</dbReference>
<dbReference type="PANTHER" id="PTHR30417">
    <property type="entry name" value="N-ACETYLMURAMOYL-L-ALANINE AMIDASE AMID"/>
    <property type="match status" value="1"/>
</dbReference>
<reference evidence="7 8" key="1">
    <citation type="submission" date="2020-08" db="EMBL/GenBank/DDBJ databases">
        <title>Genomic Encyclopedia of Type Strains, Phase IV (KMG-IV): sequencing the most valuable type-strain genomes for metagenomic binning, comparative biology and taxonomic classification.</title>
        <authorList>
            <person name="Goeker M."/>
        </authorList>
    </citation>
    <scope>NUCLEOTIDE SEQUENCE [LARGE SCALE GENOMIC DNA]</scope>
    <source>
        <strain evidence="7 8">DSM 4737</strain>
    </source>
</reference>
<dbReference type="RefSeq" id="WP_183211481.1">
    <property type="nucleotide sequence ID" value="NZ_JACHOR010000001.1"/>
</dbReference>
<dbReference type="EMBL" id="JACHOR010000001">
    <property type="protein sequence ID" value="MBB5744497.1"/>
    <property type="molecule type" value="Genomic_DNA"/>
</dbReference>
<dbReference type="GO" id="GO:0019867">
    <property type="term" value="C:outer membrane"/>
    <property type="evidence" value="ECO:0007669"/>
    <property type="project" value="TreeGrafter"/>
</dbReference>
<evidence type="ECO:0000256" key="5">
    <source>
        <dbReference type="ARBA" id="ARBA00023316"/>
    </source>
</evidence>
<dbReference type="InterPro" id="IPR002477">
    <property type="entry name" value="Peptidoglycan-bd-like"/>
</dbReference>
<evidence type="ECO:0000256" key="3">
    <source>
        <dbReference type="ARBA" id="ARBA00011901"/>
    </source>
</evidence>
<evidence type="ECO:0000313" key="7">
    <source>
        <dbReference type="EMBL" id="MBB5744497.1"/>
    </source>
</evidence>
<dbReference type="Pfam" id="PF01510">
    <property type="entry name" value="Amidase_2"/>
    <property type="match status" value="1"/>
</dbReference>
<dbReference type="InterPro" id="IPR051206">
    <property type="entry name" value="NAMLAA_amidase_2"/>
</dbReference>
<dbReference type="PANTHER" id="PTHR30417:SF1">
    <property type="entry name" value="N-ACETYLMURAMOYL-L-ALANINE AMIDASE AMID"/>
    <property type="match status" value="1"/>
</dbReference>
<dbReference type="InterPro" id="IPR036365">
    <property type="entry name" value="PGBD-like_sf"/>
</dbReference>
<accession>A0A7W9CFZ9</accession>
<dbReference type="GO" id="GO:0009253">
    <property type="term" value="P:peptidoglycan catabolic process"/>
    <property type="evidence" value="ECO:0007669"/>
    <property type="project" value="InterPro"/>
</dbReference>
<protein>
    <recommendedName>
        <fullName evidence="3">N-acetylmuramoyl-L-alanine amidase</fullName>
        <ecNumber evidence="3">3.5.1.28</ecNumber>
    </recommendedName>
</protein>
<dbReference type="EC" id="3.5.1.28" evidence="3"/>
<keyword evidence="5" id="KW-0961">Cell wall biogenesis/degradation</keyword>
<dbReference type="Gene3D" id="3.40.80.10">
    <property type="entry name" value="Peptidoglycan recognition protein-like"/>
    <property type="match status" value="1"/>
</dbReference>
<evidence type="ECO:0000313" key="8">
    <source>
        <dbReference type="Proteomes" id="UP000545037"/>
    </source>
</evidence>
<dbReference type="GO" id="GO:0009254">
    <property type="term" value="P:peptidoglycan turnover"/>
    <property type="evidence" value="ECO:0007669"/>
    <property type="project" value="TreeGrafter"/>
</dbReference>
<dbReference type="AlphaFoldDB" id="A0A7W9CFZ9"/>
<evidence type="ECO:0000256" key="4">
    <source>
        <dbReference type="ARBA" id="ARBA00022801"/>
    </source>
</evidence>